<accession>A0A8X6J726</accession>
<name>A0A8X6J726_NEPPI</name>
<dbReference type="Proteomes" id="UP000887013">
    <property type="component" value="Unassembled WGS sequence"/>
</dbReference>
<dbReference type="EMBL" id="BMAW01043941">
    <property type="protein sequence ID" value="GFS41861.1"/>
    <property type="molecule type" value="Genomic_DNA"/>
</dbReference>
<feature type="non-terminal residue" evidence="2">
    <location>
        <position position="415"/>
    </location>
</feature>
<dbReference type="InterPro" id="IPR029063">
    <property type="entry name" value="SAM-dependent_MTases_sf"/>
</dbReference>
<organism evidence="2 3">
    <name type="scientific">Nephila pilipes</name>
    <name type="common">Giant wood spider</name>
    <name type="synonym">Nephila maculata</name>
    <dbReference type="NCBI Taxonomy" id="299642"/>
    <lineage>
        <taxon>Eukaryota</taxon>
        <taxon>Metazoa</taxon>
        <taxon>Ecdysozoa</taxon>
        <taxon>Arthropoda</taxon>
        <taxon>Chelicerata</taxon>
        <taxon>Arachnida</taxon>
        <taxon>Araneae</taxon>
        <taxon>Araneomorphae</taxon>
        <taxon>Entelegynae</taxon>
        <taxon>Araneoidea</taxon>
        <taxon>Nephilidae</taxon>
        <taxon>Nephila</taxon>
    </lineage>
</organism>
<evidence type="ECO:0000313" key="2">
    <source>
        <dbReference type="EMBL" id="GFS41861.1"/>
    </source>
</evidence>
<gene>
    <name evidence="2" type="ORF">NPIL_238001</name>
</gene>
<dbReference type="AlphaFoldDB" id="A0A8X6J726"/>
<dbReference type="SUPFAM" id="SSF53335">
    <property type="entry name" value="S-adenosyl-L-methionine-dependent methyltransferases"/>
    <property type="match status" value="1"/>
</dbReference>
<keyword evidence="3" id="KW-1185">Reference proteome</keyword>
<proteinExistence type="predicted"/>
<protein>
    <submittedName>
        <fullName evidence="2">Uncharacterized protein</fullName>
    </submittedName>
</protein>
<feature type="region of interest" description="Disordered" evidence="1">
    <location>
        <begin position="312"/>
        <end position="332"/>
    </location>
</feature>
<evidence type="ECO:0000256" key="1">
    <source>
        <dbReference type="SAM" id="MobiDB-lite"/>
    </source>
</evidence>
<evidence type="ECO:0000313" key="3">
    <source>
        <dbReference type="Proteomes" id="UP000887013"/>
    </source>
</evidence>
<reference evidence="2" key="1">
    <citation type="submission" date="2020-08" db="EMBL/GenBank/DDBJ databases">
        <title>Multicomponent nature underlies the extraordinary mechanical properties of spider dragline silk.</title>
        <authorList>
            <person name="Kono N."/>
            <person name="Nakamura H."/>
            <person name="Mori M."/>
            <person name="Yoshida Y."/>
            <person name="Ohtoshi R."/>
            <person name="Malay A.D."/>
            <person name="Moran D.A.P."/>
            <person name="Tomita M."/>
            <person name="Numata K."/>
            <person name="Arakawa K."/>
        </authorList>
    </citation>
    <scope>NUCLEOTIDE SEQUENCE</scope>
</reference>
<sequence>MDRFISVFKKISQCDDLIEFFKDAVFLLHWNRLEEDHIAILHTFFNTPSATLKGFLPHIGRISNFECVRHPPRNLVVDWSVKHPDSDNKQEPKDKWNKAIAIQCFAFTDDKSRAFNALYEMLEYGGSAAILFLLESSYFRFIRDFSRHSFFGKFLKDVGDTIPHWLLTHESLFFHYEKMLRNTGFEIVSCYRTSECKKFDSEEDCKDWIYSTIAFILPLPEFFKEEFRKDMFHFYLKHHKAESDSPPCFVYSNFKAFVIKRSVGKYSNSSFSSCTLPSICSSATLSPRSAVSIENHSSPILEDLGQMKLIEQSPSAQSNPDDEIRTCSSSEDQPILPQESFPLHPVEPAEFYPLDSPYPLTPSPTFYSLKPSPFYPLEPSAFYPQGPSASYPQGPSAFYPQGPSAFYPQGPSAFY</sequence>
<comment type="caution">
    <text evidence="2">The sequence shown here is derived from an EMBL/GenBank/DDBJ whole genome shotgun (WGS) entry which is preliminary data.</text>
</comment>